<proteinExistence type="predicted"/>
<dbReference type="AlphaFoldDB" id="A0A9Q1J413"/>
<evidence type="ECO:0000313" key="1">
    <source>
        <dbReference type="EMBL" id="KAJ8366079.1"/>
    </source>
</evidence>
<organism evidence="1 2">
    <name type="scientific">Synaphobranchus kaupii</name>
    <name type="common">Kaup's arrowtooth eel</name>
    <dbReference type="NCBI Taxonomy" id="118154"/>
    <lineage>
        <taxon>Eukaryota</taxon>
        <taxon>Metazoa</taxon>
        <taxon>Chordata</taxon>
        <taxon>Craniata</taxon>
        <taxon>Vertebrata</taxon>
        <taxon>Euteleostomi</taxon>
        <taxon>Actinopterygii</taxon>
        <taxon>Neopterygii</taxon>
        <taxon>Teleostei</taxon>
        <taxon>Anguilliformes</taxon>
        <taxon>Synaphobranchidae</taxon>
        <taxon>Synaphobranchus</taxon>
    </lineage>
</organism>
<dbReference type="Proteomes" id="UP001152622">
    <property type="component" value="Chromosome 4"/>
</dbReference>
<comment type="caution">
    <text evidence="1">The sequence shown here is derived from an EMBL/GenBank/DDBJ whole genome shotgun (WGS) entry which is preliminary data.</text>
</comment>
<keyword evidence="2" id="KW-1185">Reference proteome</keyword>
<sequence length="67" mass="7444">MDMPEQMIQRAEPATVGMDVAFLPFPVFPAAAVVYPKKPHPVLGRALDPVALIYVESLVKAQHLFRK</sequence>
<evidence type="ECO:0000313" key="2">
    <source>
        <dbReference type="Proteomes" id="UP001152622"/>
    </source>
</evidence>
<dbReference type="EMBL" id="JAINUF010000004">
    <property type="protein sequence ID" value="KAJ8366079.1"/>
    <property type="molecule type" value="Genomic_DNA"/>
</dbReference>
<name>A0A9Q1J413_SYNKA</name>
<reference evidence="1" key="1">
    <citation type="journal article" date="2023" name="Science">
        <title>Genome structures resolve the early diversification of teleost fishes.</title>
        <authorList>
            <person name="Parey E."/>
            <person name="Louis A."/>
            <person name="Montfort J."/>
            <person name="Bouchez O."/>
            <person name="Roques C."/>
            <person name="Iampietro C."/>
            <person name="Lluch J."/>
            <person name="Castinel A."/>
            <person name="Donnadieu C."/>
            <person name="Desvignes T."/>
            <person name="Floi Bucao C."/>
            <person name="Jouanno E."/>
            <person name="Wen M."/>
            <person name="Mejri S."/>
            <person name="Dirks R."/>
            <person name="Jansen H."/>
            <person name="Henkel C."/>
            <person name="Chen W.J."/>
            <person name="Zahm M."/>
            <person name="Cabau C."/>
            <person name="Klopp C."/>
            <person name="Thompson A.W."/>
            <person name="Robinson-Rechavi M."/>
            <person name="Braasch I."/>
            <person name="Lecointre G."/>
            <person name="Bobe J."/>
            <person name="Postlethwait J.H."/>
            <person name="Berthelot C."/>
            <person name="Roest Crollius H."/>
            <person name="Guiguen Y."/>
        </authorList>
    </citation>
    <scope>NUCLEOTIDE SEQUENCE</scope>
    <source>
        <strain evidence="1">WJC10195</strain>
    </source>
</reference>
<accession>A0A9Q1J413</accession>
<gene>
    <name evidence="1" type="ORF">SKAU_G00149100</name>
</gene>
<protein>
    <submittedName>
        <fullName evidence="1">Uncharacterized protein</fullName>
    </submittedName>
</protein>